<proteinExistence type="predicted"/>
<feature type="domain" description="CBM6" evidence="2">
    <location>
        <begin position="103"/>
        <end position="239"/>
    </location>
</feature>
<dbReference type="AlphaFoldDB" id="A0A7G5XKF8"/>
<reference evidence="4" key="1">
    <citation type="submission" date="2020-08" db="EMBL/GenBank/DDBJ databases">
        <title>Lacibacter sp. S13-6-6 genome sequencing.</title>
        <authorList>
            <person name="Jin L."/>
        </authorList>
    </citation>
    <scope>NUCLEOTIDE SEQUENCE [LARGE SCALE GENOMIC DNA]</scope>
    <source>
        <strain evidence="4">S13-6-6</strain>
    </source>
</reference>
<organism evidence="3 4">
    <name type="scientific">Lacibacter sediminis</name>
    <dbReference type="NCBI Taxonomy" id="2760713"/>
    <lineage>
        <taxon>Bacteria</taxon>
        <taxon>Pseudomonadati</taxon>
        <taxon>Bacteroidota</taxon>
        <taxon>Chitinophagia</taxon>
        <taxon>Chitinophagales</taxon>
        <taxon>Chitinophagaceae</taxon>
        <taxon>Lacibacter</taxon>
    </lineage>
</organism>
<dbReference type="EMBL" id="CP060007">
    <property type="protein sequence ID" value="QNA45961.1"/>
    <property type="molecule type" value="Genomic_DNA"/>
</dbReference>
<dbReference type="CDD" id="cd04080">
    <property type="entry name" value="CBM6_cellulase-like"/>
    <property type="match status" value="1"/>
</dbReference>
<name>A0A7G5XKF8_9BACT</name>
<keyword evidence="4" id="KW-1185">Reference proteome</keyword>
<dbReference type="Proteomes" id="UP000515344">
    <property type="component" value="Chromosome"/>
</dbReference>
<dbReference type="PROSITE" id="PS51175">
    <property type="entry name" value="CBM6"/>
    <property type="match status" value="1"/>
</dbReference>
<dbReference type="Pfam" id="PF03422">
    <property type="entry name" value="CBM_6"/>
    <property type="match status" value="1"/>
</dbReference>
<evidence type="ECO:0000256" key="1">
    <source>
        <dbReference type="SAM" id="SignalP"/>
    </source>
</evidence>
<evidence type="ECO:0000313" key="3">
    <source>
        <dbReference type="EMBL" id="QNA45961.1"/>
    </source>
</evidence>
<dbReference type="InterPro" id="IPR005084">
    <property type="entry name" value="CBM6"/>
</dbReference>
<gene>
    <name evidence="3" type="ORF">H4075_07170</name>
</gene>
<dbReference type="SUPFAM" id="SSF49785">
    <property type="entry name" value="Galactose-binding domain-like"/>
    <property type="match status" value="1"/>
</dbReference>
<feature type="signal peptide" evidence="1">
    <location>
        <begin position="1"/>
        <end position="31"/>
    </location>
</feature>
<dbReference type="KEGG" id="lacs:H4075_07170"/>
<evidence type="ECO:0000313" key="4">
    <source>
        <dbReference type="Proteomes" id="UP000515344"/>
    </source>
</evidence>
<evidence type="ECO:0000259" key="2">
    <source>
        <dbReference type="PROSITE" id="PS51175"/>
    </source>
</evidence>
<dbReference type="RefSeq" id="WP_182805471.1">
    <property type="nucleotide sequence ID" value="NZ_CP060007.1"/>
</dbReference>
<accession>A0A7G5XKF8</accession>
<dbReference type="Gene3D" id="2.60.120.260">
    <property type="entry name" value="Galactose-binding domain-like"/>
    <property type="match status" value="1"/>
</dbReference>
<sequence length="242" mass="27406">MNVAYTHRSLNSGSIRFSLFLLLFLSFDATAQNNSTQREGLKSVFSNYQGKPWNNQLQQIPGRVQCEFYDLGGEGIAYHDKDTMNNGSGNLNPANGTFLNEFRMKEAVDISYTKARDIDNSPYNLVEPLIGELYAGWTKPGEWINYSINVTESGTYTIGIMYTASGDGSISLLIDGKEKIAEVVIPSTRNDRETIAWRQWHHWNRIDQLATIQLKKGVHVLTLKTLTNGNMNYDYLDFKLSQ</sequence>
<keyword evidence="1" id="KW-0732">Signal</keyword>
<protein>
    <submittedName>
        <fullName evidence="3">Carbohydrate-binding protein</fullName>
    </submittedName>
</protein>
<dbReference type="GO" id="GO:0030246">
    <property type="term" value="F:carbohydrate binding"/>
    <property type="evidence" value="ECO:0007669"/>
    <property type="project" value="InterPro"/>
</dbReference>
<feature type="chain" id="PRO_5028877650" evidence="1">
    <location>
        <begin position="32"/>
        <end position="242"/>
    </location>
</feature>
<dbReference type="InterPro" id="IPR008979">
    <property type="entry name" value="Galactose-bd-like_sf"/>
</dbReference>